<feature type="transmembrane region" description="Helical" evidence="6">
    <location>
        <begin position="72"/>
        <end position="90"/>
    </location>
</feature>
<organism evidence="8 9">
    <name type="scientific">Pseudoalteromonas obscura</name>
    <dbReference type="NCBI Taxonomy" id="3048491"/>
    <lineage>
        <taxon>Bacteria</taxon>
        <taxon>Pseudomonadati</taxon>
        <taxon>Pseudomonadota</taxon>
        <taxon>Gammaproteobacteria</taxon>
        <taxon>Alteromonadales</taxon>
        <taxon>Pseudoalteromonadaceae</taxon>
        <taxon>Pseudoalteromonas</taxon>
    </lineage>
</organism>
<evidence type="ECO:0000256" key="2">
    <source>
        <dbReference type="ARBA" id="ARBA00022475"/>
    </source>
</evidence>
<dbReference type="InterPro" id="IPR020846">
    <property type="entry name" value="MFS_dom"/>
</dbReference>
<feature type="domain" description="Major facilitator superfamily (MFS) profile" evidence="7">
    <location>
        <begin position="7"/>
        <end position="395"/>
    </location>
</feature>
<dbReference type="InterPro" id="IPR011701">
    <property type="entry name" value="MFS"/>
</dbReference>
<sequence length="415" mass="44382">MKKNLPAVLVVLATFFTISFITNILGPIFPELIKSFDIGIALAGFFPFAFFAAYGVMSIPAGLLAQRIGEKFVMLIAFSLAASGSLLFALLPNFAFAMFALFMIGSAMAFLQVAINPLLRRAGGSEHFAVLSVVAQLLFGAGATLSPIVYIGLAETAQNSNSLMNVLVPEQMEWLSMYWLFALVCLGMLAWSTLTRFAVADDELVANYTLGDCTALFKNKTVIKFFFAIAAYVALEQGIANSIAIFLQQAHELDAKNVGAKVVSQFWLMLTIGCMVGLVLMKLFDVRKVLVWFCLGAGGSLITAILGSAELALIAFPATGFFLSIMWSALFSLALNSFAQGHGAIAGILCTGIVGGAVASPLIGAVTYLSGSLTLALCLLFIPLGYMVYVANSSNPLVNNHTFRLFEKKSPEQEA</sequence>
<feature type="transmembrane region" description="Helical" evidence="6">
    <location>
        <begin position="128"/>
        <end position="154"/>
    </location>
</feature>
<keyword evidence="3 6" id="KW-0812">Transmembrane</keyword>
<dbReference type="Gene3D" id="1.20.1250.20">
    <property type="entry name" value="MFS general substrate transporter like domains"/>
    <property type="match status" value="2"/>
</dbReference>
<evidence type="ECO:0000256" key="1">
    <source>
        <dbReference type="ARBA" id="ARBA00004429"/>
    </source>
</evidence>
<keyword evidence="2" id="KW-1003">Cell membrane</keyword>
<feature type="transmembrane region" description="Helical" evidence="6">
    <location>
        <begin position="342"/>
        <end position="363"/>
    </location>
</feature>
<gene>
    <name evidence="8" type="ORF">QNM18_13545</name>
</gene>
<dbReference type="PANTHER" id="PTHR43702:SF12">
    <property type="entry name" value="N-ACETYL GLUCOSAMINE TRANSPORTER NAGP"/>
    <property type="match status" value="1"/>
</dbReference>
<dbReference type="InterPro" id="IPR050375">
    <property type="entry name" value="MFS_TsgA-like"/>
</dbReference>
<feature type="transmembrane region" description="Helical" evidence="6">
    <location>
        <begin position="266"/>
        <end position="284"/>
    </location>
</feature>
<evidence type="ECO:0000259" key="7">
    <source>
        <dbReference type="PROSITE" id="PS50850"/>
    </source>
</evidence>
<dbReference type="PANTHER" id="PTHR43702">
    <property type="entry name" value="L-FUCOSE-PROTON SYMPORTER"/>
    <property type="match status" value="1"/>
</dbReference>
<dbReference type="SUPFAM" id="SSF103473">
    <property type="entry name" value="MFS general substrate transporter"/>
    <property type="match status" value="1"/>
</dbReference>
<feature type="transmembrane region" description="Helical" evidence="6">
    <location>
        <begin position="96"/>
        <end position="116"/>
    </location>
</feature>
<reference evidence="8 9" key="1">
    <citation type="submission" date="2023-05" db="EMBL/GenBank/DDBJ databases">
        <title>Pseudoalteromonas ardens sp. nov., Pseudoalteromonas obscura sp. nov., and Pseudoalteromonas umbrosa sp. nov., isolated from the coral Montipora capitata.</title>
        <authorList>
            <person name="Thomas E.M."/>
            <person name="Smith E.M."/>
            <person name="Papke E."/>
            <person name="Shlafstein M.D."/>
            <person name="Oline D.K."/>
            <person name="Videau P."/>
            <person name="Saw J.H."/>
            <person name="Strangman W.K."/>
            <person name="Ushijima B."/>
        </authorList>
    </citation>
    <scope>NUCLEOTIDE SEQUENCE [LARGE SCALE GENOMIC DNA]</scope>
    <source>
        <strain evidence="8 9">P94</strain>
    </source>
</reference>
<dbReference type="Pfam" id="PF07690">
    <property type="entry name" value="MFS_1"/>
    <property type="match status" value="1"/>
</dbReference>
<feature type="transmembrane region" description="Helical" evidence="6">
    <location>
        <begin position="289"/>
        <end position="307"/>
    </location>
</feature>
<comment type="subcellular location">
    <subcellularLocation>
        <location evidence="1">Cell inner membrane</location>
        <topology evidence="1">Multi-pass membrane protein</topology>
    </subcellularLocation>
</comment>
<feature type="transmembrane region" description="Helical" evidence="6">
    <location>
        <begin position="225"/>
        <end position="246"/>
    </location>
</feature>
<evidence type="ECO:0000313" key="9">
    <source>
        <dbReference type="Proteomes" id="UP001231915"/>
    </source>
</evidence>
<keyword evidence="5 6" id="KW-0472">Membrane</keyword>
<feature type="transmembrane region" description="Helical" evidence="6">
    <location>
        <begin position="313"/>
        <end position="335"/>
    </location>
</feature>
<protein>
    <submittedName>
        <fullName evidence="8">MFS transporter</fullName>
    </submittedName>
</protein>
<accession>A0ABT7ELZ5</accession>
<evidence type="ECO:0000256" key="3">
    <source>
        <dbReference type="ARBA" id="ARBA00022692"/>
    </source>
</evidence>
<evidence type="ECO:0000256" key="4">
    <source>
        <dbReference type="ARBA" id="ARBA00022989"/>
    </source>
</evidence>
<dbReference type="Proteomes" id="UP001231915">
    <property type="component" value="Unassembled WGS sequence"/>
</dbReference>
<dbReference type="PROSITE" id="PS50850">
    <property type="entry name" value="MFS"/>
    <property type="match status" value="1"/>
</dbReference>
<evidence type="ECO:0000313" key="8">
    <source>
        <dbReference type="EMBL" id="MDK2596079.1"/>
    </source>
</evidence>
<proteinExistence type="predicted"/>
<feature type="transmembrane region" description="Helical" evidence="6">
    <location>
        <begin position="7"/>
        <end position="26"/>
    </location>
</feature>
<evidence type="ECO:0000256" key="6">
    <source>
        <dbReference type="SAM" id="Phobius"/>
    </source>
</evidence>
<dbReference type="RefSeq" id="WP_284137533.1">
    <property type="nucleotide sequence ID" value="NZ_JASJUT010000005.1"/>
</dbReference>
<keyword evidence="9" id="KW-1185">Reference proteome</keyword>
<feature type="transmembrane region" description="Helical" evidence="6">
    <location>
        <begin position="38"/>
        <end position="65"/>
    </location>
</feature>
<dbReference type="EMBL" id="JASJUT010000005">
    <property type="protein sequence ID" value="MDK2596079.1"/>
    <property type="molecule type" value="Genomic_DNA"/>
</dbReference>
<evidence type="ECO:0000256" key="5">
    <source>
        <dbReference type="ARBA" id="ARBA00023136"/>
    </source>
</evidence>
<dbReference type="InterPro" id="IPR036259">
    <property type="entry name" value="MFS_trans_sf"/>
</dbReference>
<feature type="transmembrane region" description="Helical" evidence="6">
    <location>
        <begin position="174"/>
        <end position="194"/>
    </location>
</feature>
<feature type="transmembrane region" description="Helical" evidence="6">
    <location>
        <begin position="369"/>
        <end position="391"/>
    </location>
</feature>
<keyword evidence="4 6" id="KW-1133">Transmembrane helix</keyword>
<name>A0ABT7ELZ5_9GAMM</name>
<comment type="caution">
    <text evidence="8">The sequence shown here is derived from an EMBL/GenBank/DDBJ whole genome shotgun (WGS) entry which is preliminary data.</text>
</comment>